<comment type="caution">
    <text evidence="1">The sequence shown here is derived from an EMBL/GenBank/DDBJ whole genome shotgun (WGS) entry which is preliminary data.</text>
</comment>
<organism evidence="1 2">
    <name type="scientific">Rhododendron molle</name>
    <name type="common">Chinese azalea</name>
    <name type="synonym">Azalea mollis</name>
    <dbReference type="NCBI Taxonomy" id="49168"/>
    <lineage>
        <taxon>Eukaryota</taxon>
        <taxon>Viridiplantae</taxon>
        <taxon>Streptophyta</taxon>
        <taxon>Embryophyta</taxon>
        <taxon>Tracheophyta</taxon>
        <taxon>Spermatophyta</taxon>
        <taxon>Magnoliopsida</taxon>
        <taxon>eudicotyledons</taxon>
        <taxon>Gunneridae</taxon>
        <taxon>Pentapetalae</taxon>
        <taxon>asterids</taxon>
        <taxon>Ericales</taxon>
        <taxon>Ericaceae</taxon>
        <taxon>Ericoideae</taxon>
        <taxon>Rhodoreae</taxon>
        <taxon>Rhododendron</taxon>
    </lineage>
</organism>
<keyword evidence="2" id="KW-1185">Reference proteome</keyword>
<evidence type="ECO:0000313" key="2">
    <source>
        <dbReference type="Proteomes" id="UP001062846"/>
    </source>
</evidence>
<sequence length="116" mass="12871">MALRDILADLEKRKKKRQKEERAKAAAKSGPSARGPTTKTSRPIGLKKPPPSSLLATTRSNRASPCRGKEGNGEGDERKDGNRKKKAFDERYAKGYSKAEDDVVDQVEKAEVQFKQ</sequence>
<evidence type="ECO:0000313" key="1">
    <source>
        <dbReference type="EMBL" id="KAI8554947.1"/>
    </source>
</evidence>
<protein>
    <submittedName>
        <fullName evidence="1">Uncharacterized protein</fullName>
    </submittedName>
</protein>
<dbReference type="Proteomes" id="UP001062846">
    <property type="component" value="Chromosome 5"/>
</dbReference>
<accession>A0ACC0NNJ6</accession>
<proteinExistence type="predicted"/>
<reference evidence="1" key="1">
    <citation type="submission" date="2022-02" db="EMBL/GenBank/DDBJ databases">
        <title>Plant Genome Project.</title>
        <authorList>
            <person name="Zhang R.-G."/>
        </authorList>
    </citation>
    <scope>NUCLEOTIDE SEQUENCE</scope>
    <source>
        <strain evidence="1">AT1</strain>
    </source>
</reference>
<gene>
    <name evidence="1" type="ORF">RHMOL_Rhmol05G0135600</name>
</gene>
<dbReference type="EMBL" id="CM046392">
    <property type="protein sequence ID" value="KAI8554947.1"/>
    <property type="molecule type" value="Genomic_DNA"/>
</dbReference>
<name>A0ACC0NNJ6_RHOML</name>